<dbReference type="RefSeq" id="WP_354279395.1">
    <property type="nucleotide sequence ID" value="NZ_JBEPMK010000001.1"/>
</dbReference>
<evidence type="ECO:0000256" key="1">
    <source>
        <dbReference type="SAM" id="Phobius"/>
    </source>
</evidence>
<evidence type="ECO:0000313" key="3">
    <source>
        <dbReference type="Proteomes" id="UP001549055"/>
    </source>
</evidence>
<protein>
    <submittedName>
        <fullName evidence="2">Uncharacterized protein</fullName>
    </submittedName>
</protein>
<sequence length="45" mass="4719">MVDLENEVAGASPKLGGTAEQFVPIVVMGAFLYVASCGILRLFFG</sequence>
<proteinExistence type="predicted"/>
<keyword evidence="1" id="KW-0812">Transmembrane</keyword>
<keyword evidence="1" id="KW-0472">Membrane</keyword>
<reference evidence="2 3" key="1">
    <citation type="submission" date="2024-06" db="EMBL/GenBank/DDBJ databases">
        <title>Genomic Encyclopedia of Type Strains, Phase IV (KMG-IV): sequencing the most valuable type-strain genomes for metagenomic binning, comparative biology and taxonomic classification.</title>
        <authorList>
            <person name="Goeker M."/>
        </authorList>
    </citation>
    <scope>NUCLEOTIDE SEQUENCE [LARGE SCALE GENOMIC DNA]</scope>
    <source>
        <strain evidence="2 3">DSM 15349</strain>
    </source>
</reference>
<comment type="caution">
    <text evidence="2">The sequence shown here is derived from an EMBL/GenBank/DDBJ whole genome shotgun (WGS) entry which is preliminary data.</text>
</comment>
<name>A0ABV2JKJ2_9STRE</name>
<dbReference type="EMBL" id="JBEPMK010000001">
    <property type="protein sequence ID" value="MET3643393.1"/>
    <property type="molecule type" value="Genomic_DNA"/>
</dbReference>
<accession>A0ABV2JKJ2</accession>
<dbReference type="Proteomes" id="UP001549055">
    <property type="component" value="Unassembled WGS sequence"/>
</dbReference>
<gene>
    <name evidence="2" type="ORF">ABID27_000010</name>
</gene>
<keyword evidence="1" id="KW-1133">Transmembrane helix</keyword>
<feature type="transmembrane region" description="Helical" evidence="1">
    <location>
        <begin position="22"/>
        <end position="44"/>
    </location>
</feature>
<evidence type="ECO:0000313" key="2">
    <source>
        <dbReference type="EMBL" id="MET3643393.1"/>
    </source>
</evidence>
<organism evidence="2 3">
    <name type="scientific">Streptococcus gallinaceus</name>
    <dbReference type="NCBI Taxonomy" id="165758"/>
    <lineage>
        <taxon>Bacteria</taxon>
        <taxon>Bacillati</taxon>
        <taxon>Bacillota</taxon>
        <taxon>Bacilli</taxon>
        <taxon>Lactobacillales</taxon>
        <taxon>Streptococcaceae</taxon>
        <taxon>Streptococcus</taxon>
    </lineage>
</organism>
<keyword evidence="3" id="KW-1185">Reference proteome</keyword>